<evidence type="ECO:0000256" key="1">
    <source>
        <dbReference type="SAM" id="MobiDB-lite"/>
    </source>
</evidence>
<feature type="compositionally biased region" description="Basic residues" evidence="1">
    <location>
        <begin position="44"/>
        <end position="63"/>
    </location>
</feature>
<dbReference type="Gramene" id="Os03t0283750-01">
    <property type="protein sequence ID" value="Os03t0283750-01"/>
    <property type="gene ID" value="Os03g0283750"/>
</dbReference>
<sequence length="104" mass="11512">MPRRARAPSPLTPAALPACLQSAWLRCKQLGLGDLPLVLEVERRRAHGAHGGRRRLGGARRAGRVGEQSKQKQSPSSSSTCHVEAWTCILEMVRAEPRVQRLQR</sequence>
<dbReference type="EMBL" id="AP008209">
    <property type="protein sequence ID" value="BAH92099.1"/>
    <property type="molecule type" value="Genomic_DNA"/>
</dbReference>
<evidence type="ECO:0000313" key="2">
    <source>
        <dbReference type="EMBL" id="BAH92099.1"/>
    </source>
</evidence>
<accession>A0A0P0VW77</accession>
<feature type="region of interest" description="Disordered" evidence="1">
    <location>
        <begin position="44"/>
        <end position="82"/>
    </location>
</feature>
<dbReference type="KEGG" id="dosa:Os03g0283750"/>
<gene>
    <name evidence="2" type="ordered locus">Os03g0283750</name>
</gene>
<reference evidence="3" key="2">
    <citation type="journal article" date="2008" name="Nucleic Acids Res.">
        <title>The rice annotation project database (RAP-DB): 2008 update.</title>
        <authorList>
            <consortium name="The rice annotation project (RAP)"/>
        </authorList>
    </citation>
    <scope>GENOME REANNOTATION</scope>
    <source>
        <strain evidence="3">cv. Nipponbare</strain>
    </source>
</reference>
<organism evidence="2 3">
    <name type="scientific">Oryza sativa subsp. japonica</name>
    <name type="common">Rice</name>
    <dbReference type="NCBI Taxonomy" id="39947"/>
    <lineage>
        <taxon>Eukaryota</taxon>
        <taxon>Viridiplantae</taxon>
        <taxon>Streptophyta</taxon>
        <taxon>Embryophyta</taxon>
        <taxon>Tracheophyta</taxon>
        <taxon>Spermatophyta</taxon>
        <taxon>Magnoliopsida</taxon>
        <taxon>Liliopsida</taxon>
        <taxon>Poales</taxon>
        <taxon>Poaceae</taxon>
        <taxon>BOP clade</taxon>
        <taxon>Oryzoideae</taxon>
        <taxon>Oryzeae</taxon>
        <taxon>Oryzinae</taxon>
        <taxon>Oryza</taxon>
        <taxon>Oryza sativa</taxon>
    </lineage>
</organism>
<proteinExistence type="predicted"/>
<dbReference type="AlphaFoldDB" id="A0A0P0VW77"/>
<dbReference type="Proteomes" id="UP000000763">
    <property type="component" value="Chromosome 3"/>
</dbReference>
<reference evidence="2 3" key="1">
    <citation type="journal article" date="2005" name="Nature">
        <title>The map-based sequence of the rice genome.</title>
        <authorList>
            <consortium name="International rice genome sequencing project (IRGSP)"/>
            <person name="Matsumoto T."/>
            <person name="Wu J."/>
            <person name="Kanamori H."/>
            <person name="Katayose Y."/>
            <person name="Fujisawa M."/>
            <person name="Namiki N."/>
            <person name="Mizuno H."/>
            <person name="Yamamoto K."/>
            <person name="Antonio B.A."/>
            <person name="Baba T."/>
            <person name="Sakata K."/>
            <person name="Nagamura Y."/>
            <person name="Aoki H."/>
            <person name="Arikawa K."/>
            <person name="Arita K."/>
            <person name="Bito T."/>
            <person name="Chiden Y."/>
            <person name="Fujitsuka N."/>
            <person name="Fukunaka R."/>
            <person name="Hamada M."/>
            <person name="Harada C."/>
            <person name="Hayashi A."/>
            <person name="Hijishita S."/>
            <person name="Honda M."/>
            <person name="Hosokawa S."/>
            <person name="Ichikawa Y."/>
            <person name="Idonuma A."/>
            <person name="Iijima M."/>
            <person name="Ikeda M."/>
            <person name="Ikeno M."/>
            <person name="Ito K."/>
            <person name="Ito S."/>
            <person name="Ito T."/>
            <person name="Ito Y."/>
            <person name="Ito Y."/>
            <person name="Iwabuchi A."/>
            <person name="Kamiya K."/>
            <person name="Karasawa W."/>
            <person name="Kurita K."/>
            <person name="Katagiri S."/>
            <person name="Kikuta A."/>
            <person name="Kobayashi H."/>
            <person name="Kobayashi N."/>
            <person name="Machita K."/>
            <person name="Maehara T."/>
            <person name="Masukawa M."/>
            <person name="Mizubayashi T."/>
            <person name="Mukai Y."/>
            <person name="Nagasaki H."/>
            <person name="Nagata Y."/>
            <person name="Naito S."/>
            <person name="Nakashima M."/>
            <person name="Nakama Y."/>
            <person name="Nakamichi Y."/>
            <person name="Nakamura M."/>
            <person name="Meguro A."/>
            <person name="Negishi M."/>
            <person name="Ohta I."/>
            <person name="Ohta T."/>
            <person name="Okamoto M."/>
            <person name="Ono N."/>
            <person name="Saji S."/>
            <person name="Sakaguchi M."/>
            <person name="Sakai K."/>
            <person name="Shibata M."/>
            <person name="Shimokawa T."/>
            <person name="Song J."/>
            <person name="Takazaki Y."/>
            <person name="Terasawa K."/>
            <person name="Tsugane M."/>
            <person name="Tsuji K."/>
            <person name="Ueda S."/>
            <person name="Waki K."/>
            <person name="Yamagata H."/>
            <person name="Yamamoto M."/>
            <person name="Yamamoto S."/>
            <person name="Yamane H."/>
            <person name="Yoshiki S."/>
            <person name="Yoshihara R."/>
            <person name="Yukawa K."/>
            <person name="Zhong H."/>
            <person name="Yano M."/>
            <person name="Yuan Q."/>
            <person name="Ouyang S."/>
            <person name="Liu J."/>
            <person name="Jones K.M."/>
            <person name="Gansberger K."/>
            <person name="Moffat K."/>
            <person name="Hill J."/>
            <person name="Bera J."/>
            <person name="Fadrosh D."/>
            <person name="Jin S."/>
            <person name="Johri S."/>
            <person name="Kim M."/>
            <person name="Overton L."/>
            <person name="Reardon M."/>
            <person name="Tsitrin T."/>
            <person name="Vuong H."/>
            <person name="Weaver B."/>
            <person name="Ciecko A."/>
            <person name="Tallon L."/>
            <person name="Jackson J."/>
            <person name="Pai G."/>
            <person name="Aken S.V."/>
            <person name="Utterback T."/>
            <person name="Reidmuller S."/>
            <person name="Feldblyum T."/>
            <person name="Hsiao J."/>
            <person name="Zismann V."/>
            <person name="Iobst S."/>
            <person name="de Vazeille A.R."/>
            <person name="Buell C.R."/>
            <person name="Ying K."/>
            <person name="Li Y."/>
            <person name="Lu T."/>
            <person name="Huang Y."/>
            <person name="Zhao Q."/>
            <person name="Feng Q."/>
            <person name="Zhang L."/>
            <person name="Zhu J."/>
            <person name="Weng Q."/>
            <person name="Mu J."/>
            <person name="Lu Y."/>
            <person name="Fan D."/>
            <person name="Liu Y."/>
            <person name="Guan J."/>
            <person name="Zhang Y."/>
            <person name="Yu S."/>
            <person name="Liu X."/>
            <person name="Zhang Y."/>
            <person name="Hong G."/>
            <person name="Han B."/>
            <person name="Choisne N."/>
            <person name="Demange N."/>
            <person name="Orjeda G."/>
            <person name="Samain S."/>
            <person name="Cattolico L."/>
            <person name="Pelletier E."/>
            <person name="Couloux A."/>
            <person name="Segurens B."/>
            <person name="Wincker P."/>
            <person name="D'Hont A."/>
            <person name="Scarpelli C."/>
            <person name="Weissenbach J."/>
            <person name="Salanoubat M."/>
            <person name="Quetier F."/>
            <person name="Yu Y."/>
            <person name="Kim H.R."/>
            <person name="Rambo T."/>
            <person name="Currie J."/>
            <person name="Collura K."/>
            <person name="Luo M."/>
            <person name="Yang T."/>
            <person name="Ammiraju J.S.S."/>
            <person name="Engler F."/>
            <person name="Soderlund C."/>
            <person name="Wing R.A."/>
            <person name="Palmer L.E."/>
            <person name="de la Bastide M."/>
            <person name="Spiegel L."/>
            <person name="Nascimento L."/>
            <person name="Zutavern T."/>
            <person name="O'Shaughnessy A."/>
            <person name="Dike S."/>
            <person name="Dedhia N."/>
            <person name="Preston R."/>
            <person name="Balija V."/>
            <person name="McCombie W.R."/>
            <person name="Chow T."/>
            <person name="Chen H."/>
            <person name="Chung M."/>
            <person name="Chen C."/>
            <person name="Shaw J."/>
            <person name="Wu H."/>
            <person name="Hsiao K."/>
            <person name="Chao Y."/>
            <person name="Chu M."/>
            <person name="Cheng C."/>
            <person name="Hour A."/>
            <person name="Lee P."/>
            <person name="Lin S."/>
            <person name="Lin Y."/>
            <person name="Liou J."/>
            <person name="Liu S."/>
            <person name="Hsing Y."/>
            <person name="Raghuvanshi S."/>
            <person name="Mohanty A."/>
            <person name="Bharti A.K."/>
            <person name="Gaur A."/>
            <person name="Gupta V."/>
            <person name="Kumar D."/>
            <person name="Ravi V."/>
            <person name="Vij S."/>
            <person name="Kapur A."/>
            <person name="Khurana P."/>
            <person name="Khurana P."/>
            <person name="Khurana J.P."/>
            <person name="Tyagi A.K."/>
            <person name="Gaikwad K."/>
            <person name="Singh A."/>
            <person name="Dalal V."/>
            <person name="Srivastava S."/>
            <person name="Dixit A."/>
            <person name="Pal A.K."/>
            <person name="Ghazi I.A."/>
            <person name="Yadav M."/>
            <person name="Pandit A."/>
            <person name="Bhargava A."/>
            <person name="Sureshbabu K."/>
            <person name="Batra K."/>
            <person name="Sharma T.R."/>
            <person name="Mohapatra T."/>
            <person name="Singh N.K."/>
            <person name="Messing J."/>
            <person name="Nelson A.B."/>
            <person name="Fuks G."/>
            <person name="Kavchok S."/>
            <person name="Keizer G."/>
            <person name="Linton E."/>
            <person name="Llaca V."/>
            <person name="Song R."/>
            <person name="Tanyolac B."/>
            <person name="Young S."/>
            <person name="Ho-Il K."/>
            <person name="Hahn J.H."/>
            <person name="Sangsakoo G."/>
            <person name="Vanavichit A."/>
            <person name="de Mattos Luiz.A.T."/>
            <person name="Zimmer P.D."/>
            <person name="Malone G."/>
            <person name="Dellagostin O."/>
            <person name="de Oliveira A.C."/>
            <person name="Bevan M."/>
            <person name="Bancroft I."/>
            <person name="Minx P."/>
            <person name="Cordum H."/>
            <person name="Wilson R."/>
            <person name="Cheng Z."/>
            <person name="Jin W."/>
            <person name="Jiang J."/>
            <person name="Leong S.A."/>
            <person name="Iwama H."/>
            <person name="Gojobori T."/>
            <person name="Itoh T."/>
            <person name="Niimura Y."/>
            <person name="Fujii Y."/>
            <person name="Habara T."/>
            <person name="Sakai H."/>
            <person name="Sato Y."/>
            <person name="Wilson G."/>
            <person name="Kumar K."/>
            <person name="McCouch S."/>
            <person name="Juretic N."/>
            <person name="Hoen D."/>
            <person name="Wright S."/>
            <person name="Bruskiewich R."/>
            <person name="Bureau T."/>
            <person name="Miyao A."/>
            <person name="Hirochika H."/>
            <person name="Nishikawa T."/>
            <person name="Kadowaki K."/>
            <person name="Sugiura M."/>
            <person name="Burr B."/>
            <person name="Sasaki T."/>
        </authorList>
    </citation>
    <scope>NUCLEOTIDE SEQUENCE [LARGE SCALE GENOMIC DNA]</scope>
    <source>
        <strain evidence="3">cv. Nipponbare</strain>
    </source>
</reference>
<name>A0A0P0VW77_ORYSJ</name>
<dbReference type="OMA" id="WTCILEM"/>
<evidence type="ECO:0000313" key="3">
    <source>
        <dbReference type="Proteomes" id="UP000000763"/>
    </source>
</evidence>
<protein>
    <submittedName>
        <fullName evidence="2">Os03g0283750 protein</fullName>
    </submittedName>
</protein>